<dbReference type="SUPFAM" id="SSF46894">
    <property type="entry name" value="C-terminal effector domain of the bipartite response regulators"/>
    <property type="match status" value="1"/>
</dbReference>
<dbReference type="PRINTS" id="PR00038">
    <property type="entry name" value="HTHLUXR"/>
</dbReference>
<organism evidence="6">
    <name type="scientific">Cupriavidus taiwanensis</name>
    <dbReference type="NCBI Taxonomy" id="164546"/>
    <lineage>
        <taxon>Bacteria</taxon>
        <taxon>Pseudomonadati</taxon>
        <taxon>Pseudomonadota</taxon>
        <taxon>Betaproteobacteria</taxon>
        <taxon>Burkholderiales</taxon>
        <taxon>Burkholderiaceae</taxon>
        <taxon>Cupriavidus</taxon>
    </lineage>
</organism>
<dbReference type="EMBL" id="OFTH01000037">
    <property type="protein sequence ID" value="SOZ68805.1"/>
    <property type="molecule type" value="Genomic_DNA"/>
</dbReference>
<evidence type="ECO:0000256" key="2">
    <source>
        <dbReference type="ARBA" id="ARBA00023125"/>
    </source>
</evidence>
<sequence>MTIRILLADDHDLILTGVEYALNQLNDDVQVVARAATPDQLLAALAPHRCDLVITDFLMPGGDGADGLAMLNAIRQAVPALPIVVLTRYVAPLAVQAMRDLGVMGILSKQDPLEQLAEAVRAVMAGHRYLGSAVRSMASEASAARAGGAPVLSWREVEILRLVGAGRTTTEVARHLRRTVQTASTQKRSAMRKLGLRSDVEIYRYAFECGLVV</sequence>
<dbReference type="SMART" id="SM00448">
    <property type="entry name" value="REC"/>
    <property type="match status" value="1"/>
</dbReference>
<dbReference type="AlphaFoldDB" id="A0A375E6A4"/>
<dbReference type="InterPro" id="IPR058245">
    <property type="entry name" value="NreC/VraR/RcsB-like_REC"/>
</dbReference>
<protein>
    <submittedName>
        <fullName evidence="6">Two component transcriptional regulator, LuxR family</fullName>
    </submittedName>
</protein>
<dbReference type="InterPro" id="IPR016032">
    <property type="entry name" value="Sig_transdc_resp-reg_C-effctor"/>
</dbReference>
<feature type="domain" description="Response regulatory" evidence="5">
    <location>
        <begin position="4"/>
        <end position="124"/>
    </location>
</feature>
<feature type="modified residue" description="4-aspartylphosphate" evidence="3">
    <location>
        <position position="56"/>
    </location>
</feature>
<dbReference type="Pfam" id="PF00196">
    <property type="entry name" value="GerE"/>
    <property type="match status" value="1"/>
</dbReference>
<feature type="domain" description="HTH luxR-type" evidence="4">
    <location>
        <begin position="145"/>
        <end position="210"/>
    </location>
</feature>
<dbReference type="GO" id="GO:0006355">
    <property type="term" value="P:regulation of DNA-templated transcription"/>
    <property type="evidence" value="ECO:0007669"/>
    <property type="project" value="InterPro"/>
</dbReference>
<dbReference type="PANTHER" id="PTHR43214">
    <property type="entry name" value="TWO-COMPONENT RESPONSE REGULATOR"/>
    <property type="match status" value="1"/>
</dbReference>
<dbReference type="CDD" id="cd06170">
    <property type="entry name" value="LuxR_C_like"/>
    <property type="match status" value="1"/>
</dbReference>
<accession>A0A375E6A4</accession>
<proteinExistence type="predicted"/>
<dbReference type="Pfam" id="PF00072">
    <property type="entry name" value="Response_reg"/>
    <property type="match status" value="1"/>
</dbReference>
<dbReference type="InterPro" id="IPR039420">
    <property type="entry name" value="WalR-like"/>
</dbReference>
<evidence type="ECO:0000313" key="6">
    <source>
        <dbReference type="EMBL" id="SOZ68805.1"/>
    </source>
</evidence>
<dbReference type="InterPro" id="IPR011006">
    <property type="entry name" value="CheY-like_superfamily"/>
</dbReference>
<dbReference type="PROSITE" id="PS50110">
    <property type="entry name" value="RESPONSE_REGULATORY"/>
    <property type="match status" value="1"/>
</dbReference>
<dbReference type="RefSeq" id="WP_116332296.1">
    <property type="nucleotide sequence ID" value="NZ_LT992560.1"/>
</dbReference>
<dbReference type="Proteomes" id="UP000256952">
    <property type="component" value="Chromosome CBM2613_b"/>
</dbReference>
<dbReference type="PROSITE" id="PS50043">
    <property type="entry name" value="HTH_LUXR_2"/>
    <property type="match status" value="1"/>
</dbReference>
<dbReference type="InterPro" id="IPR001789">
    <property type="entry name" value="Sig_transdc_resp-reg_receiver"/>
</dbReference>
<evidence type="ECO:0000259" key="5">
    <source>
        <dbReference type="PROSITE" id="PS50110"/>
    </source>
</evidence>
<dbReference type="SMART" id="SM00421">
    <property type="entry name" value="HTH_LUXR"/>
    <property type="match status" value="1"/>
</dbReference>
<comment type="caution">
    <text evidence="6">The sequence shown here is derived from an EMBL/GenBank/DDBJ whole genome shotgun (WGS) entry which is preliminary data.</text>
</comment>
<keyword evidence="2" id="KW-0238">DNA-binding</keyword>
<dbReference type="PANTHER" id="PTHR43214:SF17">
    <property type="entry name" value="TRANSCRIPTIONAL REGULATORY PROTEIN RCSB"/>
    <property type="match status" value="1"/>
</dbReference>
<name>A0A375E6A4_9BURK</name>
<reference evidence="6" key="1">
    <citation type="submission" date="2018-01" db="EMBL/GenBank/DDBJ databases">
        <authorList>
            <person name="Clerissi C."/>
        </authorList>
    </citation>
    <scope>NUCLEOTIDE SEQUENCE</scope>
    <source>
        <strain evidence="6">Cupriavidus taiwanensis STM 8556</strain>
    </source>
</reference>
<evidence type="ECO:0000259" key="4">
    <source>
        <dbReference type="PROSITE" id="PS50043"/>
    </source>
</evidence>
<dbReference type="InterPro" id="IPR000792">
    <property type="entry name" value="Tscrpt_reg_LuxR_C"/>
</dbReference>
<evidence type="ECO:0000256" key="1">
    <source>
        <dbReference type="ARBA" id="ARBA00022553"/>
    </source>
</evidence>
<dbReference type="GO" id="GO:0000160">
    <property type="term" value="P:phosphorelay signal transduction system"/>
    <property type="evidence" value="ECO:0007669"/>
    <property type="project" value="InterPro"/>
</dbReference>
<evidence type="ECO:0000256" key="3">
    <source>
        <dbReference type="PROSITE-ProRule" id="PRU00169"/>
    </source>
</evidence>
<dbReference type="CDD" id="cd17535">
    <property type="entry name" value="REC_NarL-like"/>
    <property type="match status" value="1"/>
</dbReference>
<gene>
    <name evidence="6" type="ORF">CBM2613_B120111</name>
</gene>
<dbReference type="SUPFAM" id="SSF52172">
    <property type="entry name" value="CheY-like"/>
    <property type="match status" value="1"/>
</dbReference>
<keyword evidence="1 3" id="KW-0597">Phosphoprotein</keyword>
<dbReference type="Gene3D" id="3.40.50.2300">
    <property type="match status" value="1"/>
</dbReference>
<dbReference type="GO" id="GO:0003677">
    <property type="term" value="F:DNA binding"/>
    <property type="evidence" value="ECO:0007669"/>
    <property type="project" value="UniProtKB-KW"/>
</dbReference>